<dbReference type="InterPro" id="IPR050931">
    <property type="entry name" value="Mito_Protein_Transport_Metaxin"/>
</dbReference>
<name>A0A2A6C3K5_PRIPA</name>
<dbReference type="Gene3D" id="3.40.30.10">
    <property type="entry name" value="Glutaredoxin"/>
    <property type="match status" value="1"/>
</dbReference>
<dbReference type="AlphaFoldDB" id="A0A2A6C3K5"/>
<evidence type="ECO:0000313" key="3">
    <source>
        <dbReference type="Proteomes" id="UP000005239"/>
    </source>
</evidence>
<dbReference type="Proteomes" id="UP000005239">
    <property type="component" value="Unassembled WGS sequence"/>
</dbReference>
<comment type="similarity">
    <text evidence="1">Belongs to the FAX family.</text>
</comment>
<dbReference type="InterPro" id="IPR026928">
    <property type="entry name" value="FAX/IsoI-like"/>
</dbReference>
<evidence type="ECO:0000313" key="2">
    <source>
        <dbReference type="EnsemblMetazoa" id="PPA40634.1"/>
    </source>
</evidence>
<reference evidence="3" key="1">
    <citation type="journal article" date="2008" name="Nat. Genet.">
        <title>The Pristionchus pacificus genome provides a unique perspective on nematode lifestyle and parasitism.</title>
        <authorList>
            <person name="Dieterich C."/>
            <person name="Clifton S.W."/>
            <person name="Schuster L.N."/>
            <person name="Chinwalla A."/>
            <person name="Delehaunty K."/>
            <person name="Dinkelacker I."/>
            <person name="Fulton L."/>
            <person name="Fulton R."/>
            <person name="Godfrey J."/>
            <person name="Minx P."/>
            <person name="Mitreva M."/>
            <person name="Roeseler W."/>
            <person name="Tian H."/>
            <person name="Witte H."/>
            <person name="Yang S.P."/>
            <person name="Wilson R.K."/>
            <person name="Sommer R.J."/>
        </authorList>
    </citation>
    <scope>NUCLEOTIDE SEQUENCE [LARGE SCALE GENOMIC DNA]</scope>
    <source>
        <strain evidence="3">PS312</strain>
    </source>
</reference>
<dbReference type="SUPFAM" id="SSF52833">
    <property type="entry name" value="Thioredoxin-like"/>
    <property type="match status" value="1"/>
</dbReference>
<dbReference type="InterPro" id="IPR036282">
    <property type="entry name" value="Glutathione-S-Trfase_C_sf"/>
</dbReference>
<proteinExistence type="inferred from homology"/>
<keyword evidence="3" id="KW-1185">Reference proteome</keyword>
<organism evidence="2 3">
    <name type="scientific">Pristionchus pacificus</name>
    <name type="common">Parasitic nematode worm</name>
    <dbReference type="NCBI Taxonomy" id="54126"/>
    <lineage>
        <taxon>Eukaryota</taxon>
        <taxon>Metazoa</taxon>
        <taxon>Ecdysozoa</taxon>
        <taxon>Nematoda</taxon>
        <taxon>Chromadorea</taxon>
        <taxon>Rhabditida</taxon>
        <taxon>Rhabditina</taxon>
        <taxon>Diplogasteromorpha</taxon>
        <taxon>Diplogasteroidea</taxon>
        <taxon>Neodiplogasteridae</taxon>
        <taxon>Pristionchus</taxon>
    </lineage>
</organism>
<dbReference type="Pfam" id="PF17172">
    <property type="entry name" value="GST_N_4"/>
    <property type="match status" value="1"/>
</dbReference>
<dbReference type="InterPro" id="IPR033468">
    <property type="entry name" value="Metaxin_GST"/>
</dbReference>
<evidence type="ECO:0000256" key="1">
    <source>
        <dbReference type="ARBA" id="ARBA00006475"/>
    </source>
</evidence>
<dbReference type="SFLD" id="SFLDG01180">
    <property type="entry name" value="SUF1"/>
    <property type="match status" value="1"/>
</dbReference>
<sequence>MILGKKEGKLYEENYENDVVYLFQFPGTKTSPSISPFSVKVEAFYRLHNIKYKKRNTILGRGTNGRLPFVELNGEIISDSQIIIRRLTEKMQLQAYQDAQSAAVGHTIDRMLDNHTFKTVHLCLIIHSKLDKLGALIERIALSNRVLESRVTTSIGSITEEQYKELLRNDVLQLQTILGKNKFLLGEEPTSFDCTALGQLGVAYYTTPSLRTSLHDLLDSDECTDLKKYVERRKESIYGIEFFYAHAKA</sequence>
<accession>A0A2A6C3K5</accession>
<dbReference type="EnsemblMetazoa" id="PPA40634.1">
    <property type="protein sequence ID" value="PPA40634.1"/>
    <property type="gene ID" value="WBGene00279003"/>
</dbReference>
<dbReference type="Pfam" id="PF17171">
    <property type="entry name" value="GST_C_6"/>
    <property type="match status" value="1"/>
</dbReference>
<dbReference type="SUPFAM" id="SSF47616">
    <property type="entry name" value="GST C-terminal domain-like"/>
    <property type="match status" value="1"/>
</dbReference>
<dbReference type="InterPro" id="IPR036249">
    <property type="entry name" value="Thioredoxin-like_sf"/>
</dbReference>
<dbReference type="SFLD" id="SFLDG01200">
    <property type="entry name" value="SUF1.1"/>
    <property type="match status" value="1"/>
</dbReference>
<reference evidence="2" key="2">
    <citation type="submission" date="2022-06" db="UniProtKB">
        <authorList>
            <consortium name="EnsemblMetazoa"/>
        </authorList>
    </citation>
    <scope>IDENTIFICATION</scope>
    <source>
        <strain evidence="2">PS312</strain>
    </source>
</reference>
<gene>
    <name evidence="2" type="primary">WBGene00279003</name>
</gene>
<dbReference type="PANTHER" id="PTHR12289">
    <property type="entry name" value="METAXIN RELATED"/>
    <property type="match status" value="1"/>
</dbReference>
<dbReference type="GO" id="GO:0005737">
    <property type="term" value="C:cytoplasm"/>
    <property type="evidence" value="ECO:0000318"/>
    <property type="project" value="GO_Central"/>
</dbReference>
<accession>A0A8R1UUG9</accession>
<dbReference type="SFLD" id="SFLDS00019">
    <property type="entry name" value="Glutathione_Transferase_(cytos"/>
    <property type="match status" value="1"/>
</dbReference>
<dbReference type="Gene3D" id="1.20.1050.10">
    <property type="match status" value="1"/>
</dbReference>
<dbReference type="OrthoDB" id="5809458at2759"/>
<dbReference type="PANTHER" id="PTHR12289:SF32">
    <property type="entry name" value="GST_C_6 DOMAIN-CONTAINING PROTEIN"/>
    <property type="match status" value="1"/>
</dbReference>
<dbReference type="InterPro" id="IPR040079">
    <property type="entry name" value="Glutathione_S-Trfase"/>
</dbReference>
<protein>
    <submittedName>
        <fullName evidence="2">Uncharacterized protein</fullName>
    </submittedName>
</protein>
<dbReference type="InterPro" id="IPR012336">
    <property type="entry name" value="Thioredoxin-like_fold"/>
</dbReference>